<reference evidence="2" key="1">
    <citation type="submission" date="2020-11" db="EMBL/GenBank/DDBJ databases">
        <authorList>
            <consortium name="DOE Joint Genome Institute"/>
            <person name="Ahrendt S."/>
            <person name="Riley R."/>
            <person name="Andreopoulos W."/>
            <person name="Labutti K."/>
            <person name="Pangilinan J."/>
            <person name="Ruiz-Duenas F.J."/>
            <person name="Barrasa J.M."/>
            <person name="Sanchez-Garcia M."/>
            <person name="Camarero S."/>
            <person name="Miyauchi S."/>
            <person name="Serrano A."/>
            <person name="Linde D."/>
            <person name="Babiker R."/>
            <person name="Drula E."/>
            <person name="Ayuso-Fernandez I."/>
            <person name="Pacheco R."/>
            <person name="Padilla G."/>
            <person name="Ferreira P."/>
            <person name="Barriuso J."/>
            <person name="Kellner H."/>
            <person name="Castanera R."/>
            <person name="Alfaro M."/>
            <person name="Ramirez L."/>
            <person name="Pisabarro A.G."/>
            <person name="Kuo A."/>
            <person name="Tritt A."/>
            <person name="Lipzen A."/>
            <person name="He G."/>
            <person name="Yan M."/>
            <person name="Ng V."/>
            <person name="Cullen D."/>
            <person name="Martin F."/>
            <person name="Rosso M.-N."/>
            <person name="Henrissat B."/>
            <person name="Hibbett D."/>
            <person name="Martinez A.T."/>
            <person name="Grigoriev I.V."/>
        </authorList>
    </citation>
    <scope>NUCLEOTIDE SEQUENCE</scope>
    <source>
        <strain evidence="2">AH 40177</strain>
    </source>
</reference>
<dbReference type="OrthoDB" id="2497589at2759"/>
<organism evidence="2 3">
    <name type="scientific">Rhodocollybia butyracea</name>
    <dbReference type="NCBI Taxonomy" id="206335"/>
    <lineage>
        <taxon>Eukaryota</taxon>
        <taxon>Fungi</taxon>
        <taxon>Dikarya</taxon>
        <taxon>Basidiomycota</taxon>
        <taxon>Agaricomycotina</taxon>
        <taxon>Agaricomycetes</taxon>
        <taxon>Agaricomycetidae</taxon>
        <taxon>Agaricales</taxon>
        <taxon>Marasmiineae</taxon>
        <taxon>Omphalotaceae</taxon>
        <taxon>Rhodocollybia</taxon>
    </lineage>
</organism>
<comment type="caution">
    <text evidence="2">The sequence shown here is derived from an EMBL/GenBank/DDBJ whole genome shotgun (WGS) entry which is preliminary data.</text>
</comment>
<evidence type="ECO:0000256" key="1">
    <source>
        <dbReference type="SAM" id="MobiDB-lite"/>
    </source>
</evidence>
<dbReference type="AlphaFoldDB" id="A0A9P5U711"/>
<feature type="region of interest" description="Disordered" evidence="1">
    <location>
        <begin position="1"/>
        <end position="45"/>
    </location>
</feature>
<feature type="compositionally biased region" description="Low complexity" evidence="1">
    <location>
        <begin position="63"/>
        <end position="82"/>
    </location>
</feature>
<name>A0A9P5U711_9AGAR</name>
<sequence length="178" mass="18792">MGGVKRPADEPGPTTRSGKSAKTSESSTPAKGKKGGAKKKSPAKVLPASQFKAKALPLHVNVTHTPPTTADDDTVPATSADPGHLGSITLLASSFSTGSYGWKGGKHLTIELENDTGTKEKVQVMLTINATVLNSKNAPTEEEETKEAEEHTEKNVDKDAEKDTEKDAELKDAEKEAE</sequence>
<evidence type="ECO:0000313" key="3">
    <source>
        <dbReference type="Proteomes" id="UP000772434"/>
    </source>
</evidence>
<feature type="compositionally biased region" description="Basic residues" evidence="1">
    <location>
        <begin position="31"/>
        <end position="42"/>
    </location>
</feature>
<proteinExistence type="predicted"/>
<evidence type="ECO:0000313" key="2">
    <source>
        <dbReference type="EMBL" id="KAF9068357.1"/>
    </source>
</evidence>
<accession>A0A9P5U711</accession>
<feature type="region of interest" description="Disordered" evidence="1">
    <location>
        <begin position="62"/>
        <end position="86"/>
    </location>
</feature>
<feature type="compositionally biased region" description="Basic and acidic residues" evidence="1">
    <location>
        <begin position="148"/>
        <end position="178"/>
    </location>
</feature>
<keyword evidence="3" id="KW-1185">Reference proteome</keyword>
<protein>
    <submittedName>
        <fullName evidence="2">Uncharacterized protein</fullName>
    </submittedName>
</protein>
<feature type="compositionally biased region" description="Polar residues" evidence="1">
    <location>
        <begin position="14"/>
        <end position="25"/>
    </location>
</feature>
<gene>
    <name evidence="2" type="ORF">BDP27DRAFT_1327509</name>
</gene>
<dbReference type="EMBL" id="JADNRY010000062">
    <property type="protein sequence ID" value="KAF9068357.1"/>
    <property type="molecule type" value="Genomic_DNA"/>
</dbReference>
<feature type="region of interest" description="Disordered" evidence="1">
    <location>
        <begin position="133"/>
        <end position="178"/>
    </location>
</feature>
<dbReference type="Proteomes" id="UP000772434">
    <property type="component" value="Unassembled WGS sequence"/>
</dbReference>